<organism evidence="1 2">
    <name type="scientific">Haliangium ochraceum (strain DSM 14365 / JCM 11303 / SMP-2)</name>
    <dbReference type="NCBI Taxonomy" id="502025"/>
    <lineage>
        <taxon>Bacteria</taxon>
        <taxon>Pseudomonadati</taxon>
        <taxon>Myxococcota</taxon>
        <taxon>Polyangia</taxon>
        <taxon>Haliangiales</taxon>
        <taxon>Kofleriaceae</taxon>
        <taxon>Haliangium</taxon>
    </lineage>
</organism>
<evidence type="ECO:0000313" key="1">
    <source>
        <dbReference type="EMBL" id="ACY16031.1"/>
    </source>
</evidence>
<reference evidence="1 2" key="1">
    <citation type="journal article" date="2010" name="Stand. Genomic Sci.">
        <title>Complete genome sequence of Haliangium ochraceum type strain (SMP-2).</title>
        <authorList>
            <consortium name="US DOE Joint Genome Institute (JGI-PGF)"/>
            <person name="Ivanova N."/>
            <person name="Daum C."/>
            <person name="Lang E."/>
            <person name="Abt B."/>
            <person name="Kopitz M."/>
            <person name="Saunders E."/>
            <person name="Lapidus A."/>
            <person name="Lucas S."/>
            <person name="Glavina Del Rio T."/>
            <person name="Nolan M."/>
            <person name="Tice H."/>
            <person name="Copeland A."/>
            <person name="Cheng J.F."/>
            <person name="Chen F."/>
            <person name="Bruce D."/>
            <person name="Goodwin L."/>
            <person name="Pitluck S."/>
            <person name="Mavromatis K."/>
            <person name="Pati A."/>
            <person name="Mikhailova N."/>
            <person name="Chen A."/>
            <person name="Palaniappan K."/>
            <person name="Land M."/>
            <person name="Hauser L."/>
            <person name="Chang Y.J."/>
            <person name="Jeffries C.D."/>
            <person name="Detter J.C."/>
            <person name="Brettin T."/>
            <person name="Rohde M."/>
            <person name="Goker M."/>
            <person name="Bristow J."/>
            <person name="Markowitz V."/>
            <person name="Eisen J.A."/>
            <person name="Hugenholtz P."/>
            <person name="Kyrpides N.C."/>
            <person name="Klenk H.P."/>
        </authorList>
    </citation>
    <scope>NUCLEOTIDE SEQUENCE [LARGE SCALE GENOMIC DNA]</scope>
    <source>
        <strain evidence="2">DSM 14365 / CIP 107738 / JCM 11303 / AJ 13395 / SMP-2</strain>
    </source>
</reference>
<dbReference type="EMBL" id="CP001804">
    <property type="protein sequence ID" value="ACY16031.1"/>
    <property type="molecule type" value="Genomic_DNA"/>
</dbReference>
<dbReference type="InterPro" id="IPR029058">
    <property type="entry name" value="AB_hydrolase_fold"/>
</dbReference>
<dbReference type="KEGG" id="hoh:Hoch_3529"/>
<proteinExistence type="predicted"/>
<protein>
    <recommendedName>
        <fullName evidence="3">Alpha/beta hydrolase</fullName>
    </recommendedName>
</protein>
<name>D0LW99_HALO1</name>
<dbReference type="HOGENOM" id="CLU_1882863_0_0_7"/>
<dbReference type="RefSeq" id="WP_012828630.1">
    <property type="nucleotide sequence ID" value="NC_013440.1"/>
</dbReference>
<dbReference type="Gene3D" id="3.40.50.1820">
    <property type="entry name" value="alpha/beta hydrolase"/>
    <property type="match status" value="1"/>
</dbReference>
<gene>
    <name evidence="1" type="ordered locus">Hoch_3529</name>
</gene>
<dbReference type="Proteomes" id="UP000001880">
    <property type="component" value="Chromosome"/>
</dbReference>
<sequence length="135" mass="14456">MRPLLGGLLALFLATEAAERVGQLIIADISGPSTMWQQPALGARPPSAGQVIAGMQAVDWLERMARAPRDALLLHAGEPFGPAGTRALVLESEARDAAERLPNCRYQRVAGNHMTMFFDDAAESSLAAIDAFLKE</sequence>
<keyword evidence="2" id="KW-1185">Reference proteome</keyword>
<dbReference type="SUPFAM" id="SSF53474">
    <property type="entry name" value="alpha/beta-Hydrolases"/>
    <property type="match status" value="1"/>
</dbReference>
<dbReference type="AlphaFoldDB" id="D0LW99"/>
<accession>D0LW99</accession>
<dbReference type="OrthoDB" id="9780765at2"/>
<evidence type="ECO:0000313" key="2">
    <source>
        <dbReference type="Proteomes" id="UP000001880"/>
    </source>
</evidence>
<evidence type="ECO:0008006" key="3">
    <source>
        <dbReference type="Google" id="ProtNLM"/>
    </source>
</evidence>